<dbReference type="PANTHER" id="PTHR30404">
    <property type="entry name" value="N-ACETYLMURAMOYL-L-ALANINE AMIDASE"/>
    <property type="match status" value="1"/>
</dbReference>
<organism evidence="4 5">
    <name type="scientific">Mesobacillus zeae</name>
    <dbReference type="NCBI Taxonomy" id="1917180"/>
    <lineage>
        <taxon>Bacteria</taxon>
        <taxon>Bacillati</taxon>
        <taxon>Bacillota</taxon>
        <taxon>Bacilli</taxon>
        <taxon>Bacillales</taxon>
        <taxon>Bacillaceae</taxon>
        <taxon>Mesobacillus</taxon>
    </lineage>
</organism>
<feature type="domain" description="MurNAc-LAA" evidence="3">
    <location>
        <begin position="3"/>
        <end position="87"/>
    </location>
</feature>
<evidence type="ECO:0000256" key="1">
    <source>
        <dbReference type="ARBA" id="ARBA00022801"/>
    </source>
</evidence>
<feature type="region of interest" description="Disordered" evidence="2">
    <location>
        <begin position="43"/>
        <end position="64"/>
    </location>
</feature>
<accession>A0A398B2B4</accession>
<dbReference type="Proteomes" id="UP000265816">
    <property type="component" value="Unassembled WGS sequence"/>
</dbReference>
<dbReference type="OrthoDB" id="9763643at2"/>
<evidence type="ECO:0000313" key="5">
    <source>
        <dbReference type="Proteomes" id="UP000265816"/>
    </source>
</evidence>
<dbReference type="PANTHER" id="PTHR30404:SF0">
    <property type="entry name" value="N-ACETYLMURAMOYL-L-ALANINE AMIDASE AMIC"/>
    <property type="match status" value="1"/>
</dbReference>
<sequence length="104" mass="11207">MQDAGHGGTDPGANGIKEKKYSLEAALYVNMRLNEHGITSGLSRSMDVTLDPGPRTKKVRDSKSPFEISHHFNAGGGSGAEFIHSIFSNGKFEKILAEEFEKAG</sequence>
<proteinExistence type="predicted"/>
<dbReference type="CDD" id="cd02696">
    <property type="entry name" value="MurNAc-LAA"/>
    <property type="match status" value="1"/>
</dbReference>
<dbReference type="AlphaFoldDB" id="A0A398B2B4"/>
<dbReference type="Gene3D" id="3.40.630.40">
    <property type="entry name" value="Zn-dependent exopeptidases"/>
    <property type="match status" value="1"/>
</dbReference>
<keyword evidence="1" id="KW-0378">Hydrolase</keyword>
<comment type="caution">
    <text evidence="4">The sequence shown here is derived from an EMBL/GenBank/DDBJ whole genome shotgun (WGS) entry which is preliminary data.</text>
</comment>
<protein>
    <submittedName>
        <fullName evidence="4">N-acetylmuramoyl-L-alanine amidase</fullName>
    </submittedName>
</protein>
<evidence type="ECO:0000313" key="4">
    <source>
        <dbReference type="EMBL" id="RID82013.1"/>
    </source>
</evidence>
<dbReference type="GO" id="GO:0030288">
    <property type="term" value="C:outer membrane-bounded periplasmic space"/>
    <property type="evidence" value="ECO:0007669"/>
    <property type="project" value="TreeGrafter"/>
</dbReference>
<name>A0A398B2B4_9BACI</name>
<gene>
    <name evidence="4" type="ORF">D1970_20040</name>
</gene>
<dbReference type="RefSeq" id="WP_119114627.1">
    <property type="nucleotide sequence ID" value="NZ_CBCSEO010000001.1"/>
</dbReference>
<dbReference type="SUPFAM" id="SSF53187">
    <property type="entry name" value="Zn-dependent exopeptidases"/>
    <property type="match status" value="1"/>
</dbReference>
<dbReference type="GO" id="GO:0009253">
    <property type="term" value="P:peptidoglycan catabolic process"/>
    <property type="evidence" value="ECO:0007669"/>
    <property type="project" value="InterPro"/>
</dbReference>
<dbReference type="GO" id="GO:0008745">
    <property type="term" value="F:N-acetylmuramoyl-L-alanine amidase activity"/>
    <property type="evidence" value="ECO:0007669"/>
    <property type="project" value="InterPro"/>
</dbReference>
<dbReference type="InterPro" id="IPR050695">
    <property type="entry name" value="N-acetylmuramoyl_amidase_3"/>
</dbReference>
<evidence type="ECO:0000256" key="2">
    <source>
        <dbReference type="SAM" id="MobiDB-lite"/>
    </source>
</evidence>
<dbReference type="Pfam" id="PF01520">
    <property type="entry name" value="Amidase_3"/>
    <property type="match status" value="1"/>
</dbReference>
<reference evidence="4 5" key="1">
    <citation type="submission" date="2018-08" db="EMBL/GenBank/DDBJ databases">
        <title>Bacillus jemisoniae sp. nov., Bacillus chryseoplanitiae sp. nov., Bacillus resnikiae sp. nov., and Bacillus frankliniae sp. nov., isolated from Viking spacecraft and associated surfaces.</title>
        <authorList>
            <person name="Seuylemezian A."/>
            <person name="Vaishampayan P."/>
        </authorList>
    </citation>
    <scope>NUCLEOTIDE SEQUENCE [LARGE SCALE GENOMIC DNA]</scope>
    <source>
        <strain evidence="4 5">JJ-247</strain>
    </source>
</reference>
<dbReference type="EMBL" id="QWVT01000044">
    <property type="protein sequence ID" value="RID82013.1"/>
    <property type="molecule type" value="Genomic_DNA"/>
</dbReference>
<evidence type="ECO:0000259" key="3">
    <source>
        <dbReference type="Pfam" id="PF01520"/>
    </source>
</evidence>
<keyword evidence="5" id="KW-1185">Reference proteome</keyword>
<dbReference type="InterPro" id="IPR002508">
    <property type="entry name" value="MurNAc-LAA_cat"/>
</dbReference>